<dbReference type="SUPFAM" id="SSF52833">
    <property type="entry name" value="Thioredoxin-like"/>
    <property type="match status" value="1"/>
</dbReference>
<dbReference type="InterPro" id="IPR004045">
    <property type="entry name" value="Glutathione_S-Trfase_N"/>
</dbReference>
<dbReference type="Pfam" id="PF13410">
    <property type="entry name" value="GST_C_2"/>
    <property type="match status" value="1"/>
</dbReference>
<evidence type="ECO:0000259" key="4">
    <source>
        <dbReference type="Pfam" id="PF13409"/>
    </source>
</evidence>
<dbReference type="PIRSF" id="PIRSF015753">
    <property type="entry name" value="GST"/>
    <property type="match status" value="1"/>
</dbReference>
<feature type="active site" description="Nucleophile" evidence="1">
    <location>
        <position position="63"/>
    </location>
</feature>
<dbReference type="AlphaFoldDB" id="A0A1W2AL94"/>
<dbReference type="PANTHER" id="PTHR32419">
    <property type="entry name" value="GLUTATHIONYL-HYDROQUINONE REDUCTASE"/>
    <property type="match status" value="1"/>
</dbReference>
<dbReference type="FunFam" id="3.40.30.10:FF:000058">
    <property type="entry name" value="Glutathione S-transferase, omega"/>
    <property type="match status" value="1"/>
</dbReference>
<dbReference type="Proteomes" id="UP000192656">
    <property type="component" value="Unassembled WGS sequence"/>
</dbReference>
<dbReference type="SFLD" id="SFLDS00019">
    <property type="entry name" value="Glutathione_Transferase_(cytos"/>
    <property type="match status" value="1"/>
</dbReference>
<accession>A0A1W2AL94</accession>
<dbReference type="Gene3D" id="3.40.30.10">
    <property type="entry name" value="Glutaredoxin"/>
    <property type="match status" value="1"/>
</dbReference>
<dbReference type="GO" id="GO:0005737">
    <property type="term" value="C:cytoplasm"/>
    <property type="evidence" value="ECO:0007669"/>
    <property type="project" value="TreeGrafter"/>
</dbReference>
<feature type="site" description="Lowers pKa of active site Cys" evidence="3">
    <location>
        <position position="296"/>
    </location>
</feature>
<sequence length="333" mass="38023">MGLLVDGKWQDKWYDTDSTGGRFKRQESSFRNWVTADGSPGPDGQPAEKAEAGRYHLYVSLACPWAHRVLIARKLKRLEEVISLSVVDWHMGENGWEFSDREGTIPDTVLGKDKLYEVYLQADPHFTGRVTVPVLWDKQRGTIVNNESSELLRILDKGFAEFGEPSVDLTPDGLLAEIEEVNHRVYHDVNNGVYKCGFATTQEAYEEAFGKLFDTLDWLEDRLSRQRYLTASAEPTEADWRLFTTLIRFDAVYHGHFKCNARQIADYPNLFGLLLELYQWPGVAETVNFDHIKRHYYESHKTINPTGIVPLGPVQDLSVPHNRHRLEAAAKAA</sequence>
<dbReference type="SUPFAM" id="SSF47616">
    <property type="entry name" value="GST C-terminal domain-like"/>
    <property type="match status" value="1"/>
</dbReference>
<reference evidence="5 6" key="1">
    <citation type="submission" date="2017-04" db="EMBL/GenBank/DDBJ databases">
        <authorList>
            <person name="Afonso C.L."/>
            <person name="Miller P.J."/>
            <person name="Scott M.A."/>
            <person name="Spackman E."/>
            <person name="Goraichik I."/>
            <person name="Dimitrov K.M."/>
            <person name="Suarez D.L."/>
            <person name="Swayne D.E."/>
        </authorList>
    </citation>
    <scope>NUCLEOTIDE SEQUENCE [LARGE SCALE GENOMIC DNA]</scope>
    <source>
        <strain evidence="5 6">CGMCC 1.10972</strain>
    </source>
</reference>
<dbReference type="PANTHER" id="PTHR32419:SF6">
    <property type="entry name" value="GLUTATHIONE S-TRANSFERASE OMEGA-LIKE 1-RELATED"/>
    <property type="match status" value="1"/>
</dbReference>
<dbReference type="STRING" id="937218.SAMN06297251_104287"/>
<feature type="binding site" evidence="2">
    <location>
        <begin position="129"/>
        <end position="132"/>
    </location>
    <ligand>
        <name>glutathione</name>
        <dbReference type="ChEBI" id="CHEBI:57925"/>
    </ligand>
</feature>
<evidence type="ECO:0000256" key="1">
    <source>
        <dbReference type="PIRSR" id="PIRSR015753-1"/>
    </source>
</evidence>
<dbReference type="RefSeq" id="WP_084409396.1">
    <property type="nucleotide sequence ID" value="NZ_FWXR01000004.1"/>
</dbReference>
<dbReference type="InterPro" id="IPR016639">
    <property type="entry name" value="GST_Omega/GSH"/>
</dbReference>
<organism evidence="5 6">
    <name type="scientific">Fulvimarina manganoxydans</name>
    <dbReference type="NCBI Taxonomy" id="937218"/>
    <lineage>
        <taxon>Bacteria</taxon>
        <taxon>Pseudomonadati</taxon>
        <taxon>Pseudomonadota</taxon>
        <taxon>Alphaproteobacteria</taxon>
        <taxon>Hyphomicrobiales</taxon>
        <taxon>Aurantimonadaceae</taxon>
        <taxon>Fulvimarina</taxon>
    </lineage>
</organism>
<evidence type="ECO:0000313" key="5">
    <source>
        <dbReference type="EMBL" id="SMC61467.1"/>
    </source>
</evidence>
<dbReference type="InterPro" id="IPR036249">
    <property type="entry name" value="Thioredoxin-like_sf"/>
</dbReference>
<dbReference type="InterPro" id="IPR040079">
    <property type="entry name" value="Glutathione_S-Trfase"/>
</dbReference>
<evidence type="ECO:0000256" key="2">
    <source>
        <dbReference type="PIRSR" id="PIRSR015753-2"/>
    </source>
</evidence>
<feature type="binding site" evidence="2">
    <location>
        <position position="96"/>
    </location>
    <ligand>
        <name>glutathione</name>
        <dbReference type="ChEBI" id="CHEBI:57925"/>
    </ligand>
</feature>
<feature type="domain" description="GST N-terminal" evidence="4">
    <location>
        <begin position="62"/>
        <end position="157"/>
    </location>
</feature>
<feature type="site" description="Lowers pKa of active site Cys" evidence="3">
    <location>
        <position position="253"/>
    </location>
</feature>
<dbReference type="CDD" id="cd03190">
    <property type="entry name" value="GST_C_Omega_like"/>
    <property type="match status" value="1"/>
</dbReference>
<keyword evidence="6" id="KW-1185">Reference proteome</keyword>
<feature type="active site" description="Proton donor/acceptor" evidence="1">
    <location>
        <position position="194"/>
    </location>
</feature>
<feature type="binding site" evidence="2">
    <location>
        <begin position="147"/>
        <end position="148"/>
    </location>
    <ligand>
        <name>glutathione</name>
        <dbReference type="ChEBI" id="CHEBI:57925"/>
    </ligand>
</feature>
<dbReference type="Pfam" id="PF13409">
    <property type="entry name" value="GST_N_2"/>
    <property type="match status" value="1"/>
</dbReference>
<protein>
    <submittedName>
        <fullName evidence="5">Putative glutathione S-transferase</fullName>
    </submittedName>
</protein>
<evidence type="ECO:0000313" key="6">
    <source>
        <dbReference type="Proteomes" id="UP000192656"/>
    </source>
</evidence>
<keyword evidence="5" id="KW-0808">Transferase</keyword>
<dbReference type="EMBL" id="FWXR01000004">
    <property type="protein sequence ID" value="SMC61467.1"/>
    <property type="molecule type" value="Genomic_DNA"/>
</dbReference>
<dbReference type="SFLD" id="SFLDG01148">
    <property type="entry name" value="Xi_(cytGST)"/>
    <property type="match status" value="1"/>
</dbReference>
<name>A0A1W2AL94_9HYPH</name>
<dbReference type="SFLD" id="SFLDG01206">
    <property type="entry name" value="Xi.1"/>
    <property type="match status" value="1"/>
</dbReference>
<evidence type="ECO:0000256" key="3">
    <source>
        <dbReference type="PIRSR" id="PIRSR015753-3"/>
    </source>
</evidence>
<dbReference type="OrthoDB" id="9769158at2"/>
<dbReference type="InterPro" id="IPR047047">
    <property type="entry name" value="GST_Omega-like_C"/>
</dbReference>
<dbReference type="GO" id="GO:0004364">
    <property type="term" value="F:glutathione transferase activity"/>
    <property type="evidence" value="ECO:0007669"/>
    <property type="project" value="InterPro"/>
</dbReference>
<proteinExistence type="predicted"/>
<gene>
    <name evidence="5" type="ORF">SAMN06297251_104287</name>
</gene>
<dbReference type="InterPro" id="IPR036282">
    <property type="entry name" value="Glutathione-S-Trfase_C_sf"/>
</dbReference>
<dbReference type="Gene3D" id="1.20.1050.10">
    <property type="match status" value="1"/>
</dbReference>